<keyword evidence="7 11" id="KW-0630">Potassium</keyword>
<keyword evidence="2 11" id="KW-1003">Cell membrane</keyword>
<dbReference type="EMBL" id="CP049887">
    <property type="protein sequence ID" value="QIL49491.1"/>
    <property type="molecule type" value="Genomic_DNA"/>
</dbReference>
<keyword evidence="3 11" id="KW-0633">Potassium transport</keyword>
<evidence type="ECO:0000256" key="7">
    <source>
        <dbReference type="ARBA" id="ARBA00022958"/>
    </source>
</evidence>
<dbReference type="PANTHER" id="PTHR30042:SF2">
    <property type="entry name" value="POTASSIUM-TRANSPORTING ATPASE KDPC SUBUNIT"/>
    <property type="match status" value="1"/>
</dbReference>
<dbReference type="HAMAP" id="MF_00276">
    <property type="entry name" value="KdpC"/>
    <property type="match status" value="1"/>
</dbReference>
<evidence type="ECO:0000256" key="6">
    <source>
        <dbReference type="ARBA" id="ARBA00022840"/>
    </source>
</evidence>
<keyword evidence="5 11" id="KW-0547">Nucleotide-binding</keyword>
<comment type="subunit">
    <text evidence="11">The system is composed of three essential subunits: KdpA, KdpB and KdpC.</text>
</comment>
<sequence>MKNSLKISLKFMFLMTVILGILYPLSMTGIGQALFNDEVNGQLVTKDDKVVGSKLLGQTYESPKYLQGRPQEVSQLSPVSDEQEKAVSSRVKERQSIEGRKDKVPADLVMASGSGLDPDISLKAAEYQIPRIAKERQMTEEKVGAIINEHIVSKVTPLNTEERVNVLEVNLALDETNK</sequence>
<evidence type="ECO:0000256" key="10">
    <source>
        <dbReference type="ARBA" id="ARBA00023136"/>
    </source>
</evidence>
<comment type="similarity">
    <text evidence="11">Belongs to the KdpC family.</text>
</comment>
<keyword evidence="10 11" id="KW-0472">Membrane</keyword>
<evidence type="ECO:0000256" key="5">
    <source>
        <dbReference type="ARBA" id="ARBA00022741"/>
    </source>
</evidence>
<evidence type="ECO:0000256" key="9">
    <source>
        <dbReference type="ARBA" id="ARBA00023065"/>
    </source>
</evidence>
<evidence type="ECO:0000256" key="12">
    <source>
        <dbReference type="SAM" id="MobiDB-lite"/>
    </source>
</evidence>
<evidence type="ECO:0000256" key="4">
    <source>
        <dbReference type="ARBA" id="ARBA00022692"/>
    </source>
</evidence>
<accession>A0A6G8AWL8</accession>
<evidence type="ECO:0000256" key="2">
    <source>
        <dbReference type="ARBA" id="ARBA00022475"/>
    </source>
</evidence>
<feature type="region of interest" description="Disordered" evidence="12">
    <location>
        <begin position="67"/>
        <end position="88"/>
    </location>
</feature>
<organism evidence="13 14">
    <name type="scientific">Vagococcus hydrophili</name>
    <dbReference type="NCBI Taxonomy" id="2714947"/>
    <lineage>
        <taxon>Bacteria</taxon>
        <taxon>Bacillati</taxon>
        <taxon>Bacillota</taxon>
        <taxon>Bacilli</taxon>
        <taxon>Lactobacillales</taxon>
        <taxon>Enterococcaceae</taxon>
        <taxon>Vagococcus</taxon>
    </lineage>
</organism>
<protein>
    <recommendedName>
        <fullName evidence="11">Potassium-transporting ATPase KdpC subunit</fullName>
    </recommendedName>
    <alternativeName>
        <fullName evidence="11">ATP phosphohydrolase [potassium-transporting] C chain</fullName>
    </alternativeName>
    <alternativeName>
        <fullName evidence="11">Potassium-binding and translocating subunit C</fullName>
    </alternativeName>
    <alternativeName>
        <fullName evidence="11">Potassium-translocating ATPase C chain</fullName>
    </alternativeName>
</protein>
<dbReference type="KEGG" id="vhy:G7082_13780"/>
<comment type="function">
    <text evidence="11">Part of the high-affinity ATP-driven potassium transport (or Kdp) system, which catalyzes the hydrolysis of ATP coupled with the electrogenic transport of potassium into the cytoplasm. This subunit acts as a catalytic chaperone that increases the ATP-binding affinity of the ATP-hydrolyzing subunit KdpB by the formation of a transient KdpB/KdpC/ATP ternary complex.</text>
</comment>
<name>A0A6G8AWL8_9ENTE</name>
<keyword evidence="14" id="KW-1185">Reference proteome</keyword>
<dbReference type="AlphaFoldDB" id="A0A6G8AWL8"/>
<evidence type="ECO:0000256" key="11">
    <source>
        <dbReference type="HAMAP-Rule" id="MF_00276"/>
    </source>
</evidence>
<keyword evidence="8 11" id="KW-1133">Transmembrane helix</keyword>
<dbReference type="GO" id="GO:0005524">
    <property type="term" value="F:ATP binding"/>
    <property type="evidence" value="ECO:0007669"/>
    <property type="project" value="UniProtKB-UniRule"/>
</dbReference>
<evidence type="ECO:0000313" key="14">
    <source>
        <dbReference type="Proteomes" id="UP000501747"/>
    </source>
</evidence>
<keyword evidence="4 11" id="KW-0812">Transmembrane</keyword>
<dbReference type="InterPro" id="IPR003820">
    <property type="entry name" value="KdpC"/>
</dbReference>
<dbReference type="Pfam" id="PF02669">
    <property type="entry name" value="KdpC"/>
    <property type="match status" value="1"/>
</dbReference>
<keyword evidence="6 11" id="KW-0067">ATP-binding</keyword>
<proteinExistence type="inferred from homology"/>
<dbReference type="GO" id="GO:0005886">
    <property type="term" value="C:plasma membrane"/>
    <property type="evidence" value="ECO:0007669"/>
    <property type="project" value="UniProtKB-SubCell"/>
</dbReference>
<reference evidence="13 14" key="1">
    <citation type="submission" date="2020-03" db="EMBL/GenBank/DDBJ databases">
        <title>Vagococcus sp. nov., isolated from beetles.</title>
        <authorList>
            <person name="Hyun D.-W."/>
            <person name="Bae J.-W."/>
        </authorList>
    </citation>
    <scope>NUCLEOTIDE SEQUENCE [LARGE SCALE GENOMIC DNA]</scope>
    <source>
        <strain evidence="13 14">HDW17B</strain>
    </source>
</reference>
<comment type="subcellular location">
    <subcellularLocation>
        <location evidence="11">Cell membrane</location>
        <topology evidence="11">Single-pass membrane protein</topology>
    </subcellularLocation>
</comment>
<evidence type="ECO:0000256" key="1">
    <source>
        <dbReference type="ARBA" id="ARBA00022448"/>
    </source>
</evidence>
<gene>
    <name evidence="11" type="primary">kdpC</name>
    <name evidence="13" type="ORF">G7082_13780</name>
</gene>
<dbReference type="RefSeq" id="WP_166035778.1">
    <property type="nucleotide sequence ID" value="NZ_CP049887.1"/>
</dbReference>
<keyword evidence="9 11" id="KW-0406">Ion transport</keyword>
<dbReference type="PANTHER" id="PTHR30042">
    <property type="entry name" value="POTASSIUM-TRANSPORTING ATPASE C CHAIN"/>
    <property type="match status" value="1"/>
</dbReference>
<dbReference type="PIRSF" id="PIRSF001296">
    <property type="entry name" value="K_ATPase_KdpC"/>
    <property type="match status" value="1"/>
</dbReference>
<evidence type="ECO:0000313" key="13">
    <source>
        <dbReference type="EMBL" id="QIL49491.1"/>
    </source>
</evidence>
<dbReference type="Proteomes" id="UP000501747">
    <property type="component" value="Chromosome"/>
</dbReference>
<dbReference type="GO" id="GO:0008556">
    <property type="term" value="F:P-type potassium transmembrane transporter activity"/>
    <property type="evidence" value="ECO:0007669"/>
    <property type="project" value="InterPro"/>
</dbReference>
<keyword evidence="1 11" id="KW-0813">Transport</keyword>
<evidence type="ECO:0000256" key="8">
    <source>
        <dbReference type="ARBA" id="ARBA00022989"/>
    </source>
</evidence>
<evidence type="ECO:0000256" key="3">
    <source>
        <dbReference type="ARBA" id="ARBA00022538"/>
    </source>
</evidence>
<feature type="transmembrane region" description="Helical" evidence="11">
    <location>
        <begin position="12"/>
        <end position="35"/>
    </location>
</feature>